<reference evidence="1" key="1">
    <citation type="journal article" date="2014" name="Front. Microbiol.">
        <title>High frequency of phylogenetically diverse reductive dehalogenase-homologous genes in deep subseafloor sedimentary metagenomes.</title>
        <authorList>
            <person name="Kawai M."/>
            <person name="Futagami T."/>
            <person name="Toyoda A."/>
            <person name="Takaki Y."/>
            <person name="Nishi S."/>
            <person name="Hori S."/>
            <person name="Arai W."/>
            <person name="Tsubouchi T."/>
            <person name="Morono Y."/>
            <person name="Uchiyama I."/>
            <person name="Ito T."/>
            <person name="Fujiyama A."/>
            <person name="Inagaki F."/>
            <person name="Takami H."/>
        </authorList>
    </citation>
    <scope>NUCLEOTIDE SEQUENCE</scope>
    <source>
        <strain evidence="1">Expedition CK06-06</strain>
    </source>
</reference>
<organism evidence="1">
    <name type="scientific">marine sediment metagenome</name>
    <dbReference type="NCBI Taxonomy" id="412755"/>
    <lineage>
        <taxon>unclassified sequences</taxon>
        <taxon>metagenomes</taxon>
        <taxon>ecological metagenomes</taxon>
    </lineage>
</organism>
<dbReference type="AlphaFoldDB" id="X1N508"/>
<proteinExistence type="predicted"/>
<protein>
    <submittedName>
        <fullName evidence="1">Uncharacterized protein</fullName>
    </submittedName>
</protein>
<name>X1N508_9ZZZZ</name>
<dbReference type="EMBL" id="BARV01005312">
    <property type="protein sequence ID" value="GAI13704.1"/>
    <property type="molecule type" value="Genomic_DNA"/>
</dbReference>
<gene>
    <name evidence="1" type="ORF">S06H3_11125</name>
</gene>
<evidence type="ECO:0000313" key="1">
    <source>
        <dbReference type="EMBL" id="GAI13704.1"/>
    </source>
</evidence>
<sequence>MKAIRRHLKRAQAHLNRSRGHLLSARRLVIAKGCGSSCIAATTKALADNHLAHEDIDQIANLLEATNPHYKPSST</sequence>
<accession>X1N508</accession>
<comment type="caution">
    <text evidence="1">The sequence shown here is derived from an EMBL/GenBank/DDBJ whole genome shotgun (WGS) entry which is preliminary data.</text>
</comment>